<organism evidence="1">
    <name type="scientific">Methanofollis liminatans</name>
    <dbReference type="NCBI Taxonomy" id="2201"/>
    <lineage>
        <taxon>Archaea</taxon>
        <taxon>Methanobacteriati</taxon>
        <taxon>Methanobacteriota</taxon>
        <taxon>Stenosarchaea group</taxon>
        <taxon>Methanomicrobia</taxon>
        <taxon>Methanomicrobiales</taxon>
        <taxon>Methanomicrobiaceae</taxon>
        <taxon>Methanofollis</taxon>
    </lineage>
</organism>
<dbReference type="AlphaFoldDB" id="A0A831M217"/>
<accession>A0A831M217</accession>
<name>A0A831M217_9EURY</name>
<protein>
    <submittedName>
        <fullName evidence="1">Uncharacterized protein</fullName>
    </submittedName>
</protein>
<dbReference type="EMBL" id="DSBY01000319">
    <property type="protein sequence ID" value="HDS64003.1"/>
    <property type="molecule type" value="Genomic_DNA"/>
</dbReference>
<reference evidence="1" key="1">
    <citation type="journal article" date="2020" name="mSystems">
        <title>Genome- and Community-Level Interaction Insights into Carbon Utilization and Element Cycling Functions of Hydrothermarchaeota in Hydrothermal Sediment.</title>
        <authorList>
            <person name="Zhou Z."/>
            <person name="Liu Y."/>
            <person name="Xu W."/>
            <person name="Pan J."/>
            <person name="Luo Z.H."/>
            <person name="Li M."/>
        </authorList>
    </citation>
    <scope>NUCLEOTIDE SEQUENCE</scope>
    <source>
        <strain evidence="1">SpSt-1183</strain>
    </source>
</reference>
<sequence>MAAAAQITISEETLALLRKMGYEGESDDEIILRLIRERLVFSLDGRWNQILEDDEFLPLEEL</sequence>
<proteinExistence type="predicted"/>
<dbReference type="Proteomes" id="UP000885648">
    <property type="component" value="Unassembled WGS sequence"/>
</dbReference>
<evidence type="ECO:0000313" key="1">
    <source>
        <dbReference type="EMBL" id="HDS64003.1"/>
    </source>
</evidence>
<comment type="caution">
    <text evidence="1">The sequence shown here is derived from an EMBL/GenBank/DDBJ whole genome shotgun (WGS) entry which is preliminary data.</text>
</comment>
<gene>
    <name evidence="1" type="ORF">ENN52_07785</name>
</gene>